<sequence>MGLNKTPITVHPLEVTSPLDKHPGTGVEIPNFEFGNNEKGSADSTENENILDDSLHGNKFNYNDNNDGQLTLILAPQVQRNEGNDSLLTTPAVVNPHKRWQPPSLQTLLVVTTATTDDDATPPVAVATHTDLVHPTKGAPKVPQASSFGVCLVPS</sequence>
<dbReference type="EMBL" id="JASCZI010121723">
    <property type="protein sequence ID" value="MED6162753.1"/>
    <property type="molecule type" value="Genomic_DNA"/>
</dbReference>
<evidence type="ECO:0000256" key="1">
    <source>
        <dbReference type="SAM" id="MobiDB-lite"/>
    </source>
</evidence>
<accession>A0ABU6UT39</accession>
<protein>
    <submittedName>
        <fullName evidence="2">Uncharacterized protein</fullName>
    </submittedName>
</protein>
<proteinExistence type="predicted"/>
<name>A0ABU6UT39_9FABA</name>
<gene>
    <name evidence="2" type="ORF">PIB30_073534</name>
</gene>
<feature type="region of interest" description="Disordered" evidence="1">
    <location>
        <begin position="17"/>
        <end position="47"/>
    </location>
</feature>
<reference evidence="2 3" key="1">
    <citation type="journal article" date="2023" name="Plants (Basel)">
        <title>Bridging the Gap: Combining Genomics and Transcriptomics Approaches to Understand Stylosanthes scabra, an Orphan Legume from the Brazilian Caatinga.</title>
        <authorList>
            <person name="Ferreira-Neto J.R.C."/>
            <person name="da Silva M.D."/>
            <person name="Binneck E."/>
            <person name="de Melo N.F."/>
            <person name="da Silva R.H."/>
            <person name="de Melo A.L.T.M."/>
            <person name="Pandolfi V."/>
            <person name="Bustamante F.O."/>
            <person name="Brasileiro-Vidal A.C."/>
            <person name="Benko-Iseppon A.M."/>
        </authorList>
    </citation>
    <scope>NUCLEOTIDE SEQUENCE [LARGE SCALE GENOMIC DNA]</scope>
    <source>
        <tissue evidence="2">Leaves</tissue>
    </source>
</reference>
<comment type="caution">
    <text evidence="2">The sequence shown here is derived from an EMBL/GenBank/DDBJ whole genome shotgun (WGS) entry which is preliminary data.</text>
</comment>
<organism evidence="2 3">
    <name type="scientific">Stylosanthes scabra</name>
    <dbReference type="NCBI Taxonomy" id="79078"/>
    <lineage>
        <taxon>Eukaryota</taxon>
        <taxon>Viridiplantae</taxon>
        <taxon>Streptophyta</taxon>
        <taxon>Embryophyta</taxon>
        <taxon>Tracheophyta</taxon>
        <taxon>Spermatophyta</taxon>
        <taxon>Magnoliopsida</taxon>
        <taxon>eudicotyledons</taxon>
        <taxon>Gunneridae</taxon>
        <taxon>Pentapetalae</taxon>
        <taxon>rosids</taxon>
        <taxon>fabids</taxon>
        <taxon>Fabales</taxon>
        <taxon>Fabaceae</taxon>
        <taxon>Papilionoideae</taxon>
        <taxon>50 kb inversion clade</taxon>
        <taxon>dalbergioids sensu lato</taxon>
        <taxon>Dalbergieae</taxon>
        <taxon>Pterocarpus clade</taxon>
        <taxon>Stylosanthes</taxon>
    </lineage>
</organism>
<dbReference type="Proteomes" id="UP001341840">
    <property type="component" value="Unassembled WGS sequence"/>
</dbReference>
<evidence type="ECO:0000313" key="3">
    <source>
        <dbReference type="Proteomes" id="UP001341840"/>
    </source>
</evidence>
<keyword evidence="3" id="KW-1185">Reference proteome</keyword>
<evidence type="ECO:0000313" key="2">
    <source>
        <dbReference type="EMBL" id="MED6162753.1"/>
    </source>
</evidence>